<evidence type="ECO:0000313" key="3">
    <source>
        <dbReference type="Proteomes" id="UP000234857"/>
    </source>
</evidence>
<comment type="caution">
    <text evidence="2">The sequence shown here is derived from an EMBL/GenBank/DDBJ whole genome shotgun (WGS) entry which is preliminary data.</text>
</comment>
<dbReference type="Gene3D" id="3.40.50.150">
    <property type="entry name" value="Vaccinia Virus protein VP39"/>
    <property type="match status" value="1"/>
</dbReference>
<gene>
    <name evidence="2" type="ORF">C0601_02725</name>
</gene>
<dbReference type="SUPFAM" id="SSF53335">
    <property type="entry name" value="S-adenosyl-L-methionine-dependent methyltransferases"/>
    <property type="match status" value="1"/>
</dbReference>
<dbReference type="InterPro" id="IPR013216">
    <property type="entry name" value="Methyltransf_11"/>
</dbReference>
<evidence type="ECO:0000313" key="2">
    <source>
        <dbReference type="EMBL" id="PLX19104.1"/>
    </source>
</evidence>
<dbReference type="Pfam" id="PF08241">
    <property type="entry name" value="Methyltransf_11"/>
    <property type="match status" value="1"/>
</dbReference>
<sequence>MTKIKKIFKIMNCQKCKSSIDKNFFCKKCNKNYLKNNKIDFRLNEKKITDSFDKKKFFIKKYPRLYTLLVKLFSNVLIDNNLEKFIKKNISKNMISVNFGSGNFKIRKDIINLDVIDYQNTDVLYDGDELPFKDSSVDFLFNIAVLEHVSNPFEVINEFHRILS</sequence>
<reference evidence="2 3" key="1">
    <citation type="submission" date="2017-11" db="EMBL/GenBank/DDBJ databases">
        <title>Genome-resolved metagenomics identifies genetic mobility, metabolic interactions, and unexpected diversity in perchlorate-reducing communities.</title>
        <authorList>
            <person name="Barnum T.P."/>
            <person name="Figueroa I.A."/>
            <person name="Carlstrom C.I."/>
            <person name="Lucas L.N."/>
            <person name="Engelbrektson A.L."/>
            <person name="Coates J.D."/>
        </authorList>
    </citation>
    <scope>NUCLEOTIDE SEQUENCE [LARGE SCALE GENOMIC DNA]</scope>
    <source>
        <strain evidence="2">BM706</strain>
    </source>
</reference>
<dbReference type="InterPro" id="IPR029063">
    <property type="entry name" value="SAM-dependent_MTases_sf"/>
</dbReference>
<accession>A0A2N5ZKG3</accession>
<organism evidence="2 3">
    <name type="scientific">Muiribacterium halophilum</name>
    <dbReference type="NCBI Taxonomy" id="2053465"/>
    <lineage>
        <taxon>Bacteria</taxon>
        <taxon>Candidatus Muiribacteriota</taxon>
        <taxon>Candidatus Muiribacteriia</taxon>
        <taxon>Candidatus Muiribacteriales</taxon>
        <taxon>Candidatus Muiribacteriaceae</taxon>
        <taxon>Candidatus Muiribacterium</taxon>
    </lineage>
</organism>
<name>A0A2N5ZKG3_MUIH1</name>
<dbReference type="EMBL" id="PKTG01000041">
    <property type="protein sequence ID" value="PLX19104.1"/>
    <property type="molecule type" value="Genomic_DNA"/>
</dbReference>
<feature type="domain" description="Methyltransferase type 11" evidence="1">
    <location>
        <begin position="116"/>
        <end position="163"/>
    </location>
</feature>
<dbReference type="AlphaFoldDB" id="A0A2N5ZKG3"/>
<protein>
    <recommendedName>
        <fullName evidence="1">Methyltransferase type 11 domain-containing protein</fullName>
    </recommendedName>
</protein>
<dbReference type="Proteomes" id="UP000234857">
    <property type="component" value="Unassembled WGS sequence"/>
</dbReference>
<evidence type="ECO:0000259" key="1">
    <source>
        <dbReference type="Pfam" id="PF08241"/>
    </source>
</evidence>
<proteinExistence type="predicted"/>
<dbReference type="GO" id="GO:0008757">
    <property type="term" value="F:S-adenosylmethionine-dependent methyltransferase activity"/>
    <property type="evidence" value="ECO:0007669"/>
    <property type="project" value="InterPro"/>
</dbReference>